<protein>
    <submittedName>
        <fullName evidence="5">Dihydroxyacetone kinase subunit DhaL</fullName>
        <ecNumber evidence="5">2.7.1.121</ecNumber>
    </submittedName>
</protein>
<proteinExistence type="predicted"/>
<dbReference type="Pfam" id="PF02734">
    <property type="entry name" value="Dak2"/>
    <property type="match status" value="1"/>
</dbReference>
<dbReference type="EMBL" id="JBHUMQ010000015">
    <property type="protein sequence ID" value="MFD2693318.1"/>
    <property type="molecule type" value="Genomic_DNA"/>
</dbReference>
<dbReference type="InterPro" id="IPR050861">
    <property type="entry name" value="Dihydroxyacetone_Kinase"/>
</dbReference>
<sequence>MAELNQVIGALNHAADIIENNKQHLTELDGAIGDGDHGINMSRGFSFVKKTLDEGSFETAADLFKKSGMALVAHVGGASGPLFGTAFLRASMTLKDKTEITIEDYINLLKASIEGIKMRGKSDAGEKTMLDALIPAYEAGEQAVQQGKNTVEVLQAVKEGSEKGLKETEKLVAKKGRASYVGERSIGHQDPGAASVALILGAIADYFSEA</sequence>
<dbReference type="PANTHER" id="PTHR28629:SF4">
    <property type="entry name" value="TRIOKINASE_FMN CYCLASE"/>
    <property type="match status" value="1"/>
</dbReference>
<comment type="caution">
    <text evidence="5">The sequence shown here is derived from an EMBL/GenBank/DDBJ whole genome shotgun (WGS) entry which is preliminary data.</text>
</comment>
<dbReference type="InterPro" id="IPR004007">
    <property type="entry name" value="DhaL_dom"/>
</dbReference>
<dbReference type="Proteomes" id="UP001597399">
    <property type="component" value="Unassembled WGS sequence"/>
</dbReference>
<feature type="domain" description="DhaL" evidence="4">
    <location>
        <begin position="5"/>
        <end position="205"/>
    </location>
</feature>
<evidence type="ECO:0000256" key="1">
    <source>
        <dbReference type="ARBA" id="ARBA00022679"/>
    </source>
</evidence>
<dbReference type="SMART" id="SM01120">
    <property type="entry name" value="Dak2"/>
    <property type="match status" value="1"/>
</dbReference>
<keyword evidence="2 5" id="KW-0418">Kinase</keyword>
<dbReference type="InterPro" id="IPR000595">
    <property type="entry name" value="cNMP-bd_dom"/>
</dbReference>
<evidence type="ECO:0000313" key="5">
    <source>
        <dbReference type="EMBL" id="MFD2693318.1"/>
    </source>
</evidence>
<keyword evidence="6" id="KW-1185">Reference proteome</keyword>
<dbReference type="GO" id="GO:0047324">
    <property type="term" value="F:phosphoenolpyruvate-glycerone phosphotransferase activity"/>
    <property type="evidence" value="ECO:0007669"/>
    <property type="project" value="UniProtKB-EC"/>
</dbReference>
<dbReference type="PROSITE" id="PS50042">
    <property type="entry name" value="CNMP_BINDING_3"/>
    <property type="match status" value="1"/>
</dbReference>
<keyword evidence="1 5" id="KW-0808">Transferase</keyword>
<dbReference type="RefSeq" id="WP_253058051.1">
    <property type="nucleotide sequence ID" value="NZ_JAMXWM010000002.1"/>
</dbReference>
<organism evidence="5 6">
    <name type="scientific">Sporolactobacillus shoreicorticis</name>
    <dbReference type="NCBI Taxonomy" id="1923877"/>
    <lineage>
        <taxon>Bacteria</taxon>
        <taxon>Bacillati</taxon>
        <taxon>Bacillota</taxon>
        <taxon>Bacilli</taxon>
        <taxon>Bacillales</taxon>
        <taxon>Sporolactobacillaceae</taxon>
        <taxon>Sporolactobacillus</taxon>
    </lineage>
</organism>
<evidence type="ECO:0000313" key="6">
    <source>
        <dbReference type="Proteomes" id="UP001597399"/>
    </source>
</evidence>
<accession>A0ABW5S1D1</accession>
<dbReference type="InterPro" id="IPR012737">
    <property type="entry name" value="DhaK_L_YcgS"/>
</dbReference>
<dbReference type="NCBIfam" id="TIGR02365">
    <property type="entry name" value="dha_L_ycgS"/>
    <property type="match status" value="1"/>
</dbReference>
<reference evidence="6" key="1">
    <citation type="journal article" date="2019" name="Int. J. Syst. Evol. Microbiol.">
        <title>The Global Catalogue of Microorganisms (GCM) 10K type strain sequencing project: providing services to taxonomists for standard genome sequencing and annotation.</title>
        <authorList>
            <consortium name="The Broad Institute Genomics Platform"/>
            <consortium name="The Broad Institute Genome Sequencing Center for Infectious Disease"/>
            <person name="Wu L."/>
            <person name="Ma J."/>
        </authorList>
    </citation>
    <scope>NUCLEOTIDE SEQUENCE [LARGE SCALE GENOMIC DNA]</scope>
    <source>
        <strain evidence="6">TISTR 2466</strain>
    </source>
</reference>
<dbReference type="EC" id="2.7.1.121" evidence="5"/>
<feature type="domain" description="Cyclic nucleotide-binding" evidence="3">
    <location>
        <begin position="137"/>
        <end position="196"/>
    </location>
</feature>
<dbReference type="Gene3D" id="1.25.40.340">
    <property type="match status" value="1"/>
</dbReference>
<dbReference type="InterPro" id="IPR036117">
    <property type="entry name" value="DhaL_dom_sf"/>
</dbReference>
<dbReference type="SUPFAM" id="SSF101473">
    <property type="entry name" value="DhaL-like"/>
    <property type="match status" value="1"/>
</dbReference>
<gene>
    <name evidence="5" type="primary">dhaL</name>
    <name evidence="5" type="ORF">ACFSUE_06685</name>
</gene>
<dbReference type="PANTHER" id="PTHR28629">
    <property type="entry name" value="TRIOKINASE/FMN CYCLASE"/>
    <property type="match status" value="1"/>
</dbReference>
<evidence type="ECO:0000259" key="3">
    <source>
        <dbReference type="PROSITE" id="PS50042"/>
    </source>
</evidence>
<evidence type="ECO:0000256" key="2">
    <source>
        <dbReference type="ARBA" id="ARBA00022777"/>
    </source>
</evidence>
<evidence type="ECO:0000259" key="4">
    <source>
        <dbReference type="PROSITE" id="PS51480"/>
    </source>
</evidence>
<name>A0ABW5S1D1_9BACL</name>
<dbReference type="PROSITE" id="PS51480">
    <property type="entry name" value="DHAL"/>
    <property type="match status" value="1"/>
</dbReference>